<sequence length="741" mass="79047">MDRPSLRAALDAGLEAPLSLLVAPVGAGKSVLLAQWAATLGAMPVAWVDITGGDADPIEFTDRLIDALRAAVPSLALPGVPVASVVGRLGEPFLHELADCLAEAGALVVVFDDLHHLGGTEVLADLWRLVDLLPPGIHFVFSSRVDLRLGWSGLRLRHGLVELRQRELAFDSDVAAEVIRRIGGVEVASEALAAVMERTEGWAAGVQLTALGLRHHSDPDQLVEAIAETDRLVVDYLGEEVMDRLPDERLRALVRLAVPDELTGPLVSEVARVPDGAGLLEALERESMFLAPVPGQPGVYRFHRLFRDLLTYRLRAGNPALERELLLRTAAWHRRDGDRDAAVECLLRAHAWDQVLDELLAAGRDVYEAVRTPRLARWLGAVPADARAKRPVSDVLRGIAEGMAGHAATCIDVLGGALASDGLGEGERQAALAYRAVCVQFLPDAEFFVAAAERALAELAAFPDAQTPDLLGLTARPYLEMVAWVALGRARFFQGDLDAARVALRTGLQTDAADYLPYRVHALGSLALVDAFAGHLLEAESLAEEAVAIGRDVTTPGHPAPADAFLARSVIAAQRGAHASAAADLAEGWRCATANNRTQLQWIAHLIAEAIALDGDAPAAQTPPGPPPSVVDRALRSLRAQSGGAGTRFGLFGGRPLGAPPAAAPEPLLEPLTARECEILVYLPTRLTVAEVGARCFVSSNTVKTHLAHIYRKLGVATRDEAIRRAYELDLLDPGEIVHAG</sequence>
<dbReference type="Proteomes" id="UP001596507">
    <property type="component" value="Unassembled WGS sequence"/>
</dbReference>
<dbReference type="Gene3D" id="1.25.40.10">
    <property type="entry name" value="Tetratricopeptide repeat domain"/>
    <property type="match status" value="1"/>
</dbReference>
<dbReference type="InterPro" id="IPR027417">
    <property type="entry name" value="P-loop_NTPase"/>
</dbReference>
<dbReference type="InterPro" id="IPR016032">
    <property type="entry name" value="Sig_transdc_resp-reg_C-effctor"/>
</dbReference>
<gene>
    <name evidence="5" type="ORF">ACFQRL_09580</name>
</gene>
<proteinExistence type="predicted"/>
<evidence type="ECO:0000256" key="2">
    <source>
        <dbReference type="ARBA" id="ARBA00023125"/>
    </source>
</evidence>
<dbReference type="RefSeq" id="WP_262874133.1">
    <property type="nucleotide sequence ID" value="NZ_BAABKW010000012.1"/>
</dbReference>
<evidence type="ECO:0000256" key="1">
    <source>
        <dbReference type="ARBA" id="ARBA00023015"/>
    </source>
</evidence>
<dbReference type="PANTHER" id="PTHR44688">
    <property type="entry name" value="DNA-BINDING TRANSCRIPTIONAL ACTIVATOR DEVR_DOSR"/>
    <property type="match status" value="1"/>
</dbReference>
<evidence type="ECO:0000313" key="6">
    <source>
        <dbReference type="Proteomes" id="UP001596507"/>
    </source>
</evidence>
<dbReference type="InterPro" id="IPR049945">
    <property type="entry name" value="AAA_22"/>
</dbReference>
<keyword evidence="6" id="KW-1185">Reference proteome</keyword>
<keyword evidence="3" id="KW-0804">Transcription</keyword>
<dbReference type="Pfam" id="PF00196">
    <property type="entry name" value="GerE"/>
    <property type="match status" value="1"/>
</dbReference>
<dbReference type="EMBL" id="JBHTBE010000002">
    <property type="protein sequence ID" value="MFC7269208.1"/>
    <property type="molecule type" value="Genomic_DNA"/>
</dbReference>
<dbReference type="SMART" id="SM00421">
    <property type="entry name" value="HTH_LUXR"/>
    <property type="match status" value="1"/>
</dbReference>
<dbReference type="Gene3D" id="1.10.10.10">
    <property type="entry name" value="Winged helix-like DNA-binding domain superfamily/Winged helix DNA-binding domain"/>
    <property type="match status" value="1"/>
</dbReference>
<reference evidence="6" key="1">
    <citation type="journal article" date="2019" name="Int. J. Syst. Evol. Microbiol.">
        <title>The Global Catalogue of Microorganisms (GCM) 10K type strain sequencing project: providing services to taxonomists for standard genome sequencing and annotation.</title>
        <authorList>
            <consortium name="The Broad Institute Genomics Platform"/>
            <consortium name="The Broad Institute Genome Sequencing Center for Infectious Disease"/>
            <person name="Wu L."/>
            <person name="Ma J."/>
        </authorList>
    </citation>
    <scope>NUCLEOTIDE SEQUENCE [LARGE SCALE GENOMIC DNA]</scope>
    <source>
        <strain evidence="6">CGMCC 1.15772</strain>
    </source>
</reference>
<organism evidence="5 6">
    <name type="scientific">Microbacterium fluvii</name>
    <dbReference type="NCBI Taxonomy" id="415215"/>
    <lineage>
        <taxon>Bacteria</taxon>
        <taxon>Bacillati</taxon>
        <taxon>Actinomycetota</taxon>
        <taxon>Actinomycetes</taxon>
        <taxon>Micrococcales</taxon>
        <taxon>Microbacteriaceae</taxon>
        <taxon>Microbacterium</taxon>
    </lineage>
</organism>
<protein>
    <submittedName>
        <fullName evidence="5">LuxR C-terminal-related transcriptional regulator</fullName>
    </submittedName>
</protein>
<dbReference type="InterPro" id="IPR000792">
    <property type="entry name" value="Tscrpt_reg_LuxR_C"/>
</dbReference>
<dbReference type="InterPro" id="IPR036388">
    <property type="entry name" value="WH-like_DNA-bd_sf"/>
</dbReference>
<accession>A0ABW2HGS1</accession>
<evidence type="ECO:0000259" key="4">
    <source>
        <dbReference type="PROSITE" id="PS50043"/>
    </source>
</evidence>
<dbReference type="Pfam" id="PF25873">
    <property type="entry name" value="WHD_MalT"/>
    <property type="match status" value="1"/>
</dbReference>
<dbReference type="SUPFAM" id="SSF52540">
    <property type="entry name" value="P-loop containing nucleoside triphosphate hydrolases"/>
    <property type="match status" value="1"/>
</dbReference>
<comment type="caution">
    <text evidence="5">The sequence shown here is derived from an EMBL/GenBank/DDBJ whole genome shotgun (WGS) entry which is preliminary data.</text>
</comment>
<keyword evidence="1" id="KW-0805">Transcription regulation</keyword>
<name>A0ABW2HGS1_9MICO</name>
<dbReference type="InterPro" id="IPR011990">
    <property type="entry name" value="TPR-like_helical_dom_sf"/>
</dbReference>
<dbReference type="SUPFAM" id="SSF48452">
    <property type="entry name" value="TPR-like"/>
    <property type="match status" value="1"/>
</dbReference>
<keyword evidence="2" id="KW-0238">DNA-binding</keyword>
<dbReference type="CDD" id="cd06170">
    <property type="entry name" value="LuxR_C_like"/>
    <property type="match status" value="1"/>
</dbReference>
<dbReference type="Pfam" id="PF13401">
    <property type="entry name" value="AAA_22"/>
    <property type="match status" value="1"/>
</dbReference>
<dbReference type="PROSITE" id="PS50043">
    <property type="entry name" value="HTH_LUXR_2"/>
    <property type="match status" value="1"/>
</dbReference>
<feature type="domain" description="HTH luxR-type" evidence="4">
    <location>
        <begin position="665"/>
        <end position="730"/>
    </location>
</feature>
<evidence type="ECO:0000256" key="3">
    <source>
        <dbReference type="ARBA" id="ARBA00023163"/>
    </source>
</evidence>
<dbReference type="SUPFAM" id="SSF46894">
    <property type="entry name" value="C-terminal effector domain of the bipartite response regulators"/>
    <property type="match status" value="1"/>
</dbReference>
<evidence type="ECO:0000313" key="5">
    <source>
        <dbReference type="EMBL" id="MFC7269208.1"/>
    </source>
</evidence>
<dbReference type="PANTHER" id="PTHR44688:SF16">
    <property type="entry name" value="DNA-BINDING TRANSCRIPTIONAL ACTIVATOR DEVR_DOSR"/>
    <property type="match status" value="1"/>
</dbReference>
<dbReference type="InterPro" id="IPR059106">
    <property type="entry name" value="WHD_MalT"/>
</dbReference>